<feature type="compositionally biased region" description="Pro residues" evidence="1">
    <location>
        <begin position="1"/>
        <end position="18"/>
    </location>
</feature>
<feature type="region of interest" description="Disordered" evidence="1">
    <location>
        <begin position="1"/>
        <end position="55"/>
    </location>
</feature>
<feature type="compositionally biased region" description="Low complexity" evidence="1">
    <location>
        <begin position="19"/>
        <end position="31"/>
    </location>
</feature>
<name>A0A699R7B0_TANCI</name>
<evidence type="ECO:0000256" key="1">
    <source>
        <dbReference type="SAM" id="MobiDB-lite"/>
    </source>
</evidence>
<evidence type="ECO:0000313" key="2">
    <source>
        <dbReference type="EMBL" id="GFC81733.1"/>
    </source>
</evidence>
<comment type="caution">
    <text evidence="2">The sequence shown here is derived from an EMBL/GenBank/DDBJ whole genome shotgun (WGS) entry which is preliminary data.</text>
</comment>
<accession>A0A699R7B0</accession>
<organism evidence="2">
    <name type="scientific">Tanacetum cinerariifolium</name>
    <name type="common">Dalmatian daisy</name>
    <name type="synonym">Chrysanthemum cinerariifolium</name>
    <dbReference type="NCBI Taxonomy" id="118510"/>
    <lineage>
        <taxon>Eukaryota</taxon>
        <taxon>Viridiplantae</taxon>
        <taxon>Streptophyta</taxon>
        <taxon>Embryophyta</taxon>
        <taxon>Tracheophyta</taxon>
        <taxon>Spermatophyta</taxon>
        <taxon>Magnoliopsida</taxon>
        <taxon>eudicotyledons</taxon>
        <taxon>Gunneridae</taxon>
        <taxon>Pentapetalae</taxon>
        <taxon>asterids</taxon>
        <taxon>campanulids</taxon>
        <taxon>Asterales</taxon>
        <taxon>Asteraceae</taxon>
        <taxon>Asteroideae</taxon>
        <taxon>Anthemideae</taxon>
        <taxon>Anthemidinae</taxon>
        <taxon>Tanacetum</taxon>
    </lineage>
</organism>
<proteinExistence type="predicted"/>
<dbReference type="AlphaFoldDB" id="A0A699R7B0"/>
<protein>
    <submittedName>
        <fullName evidence="2">Uncharacterized protein</fullName>
    </submittedName>
</protein>
<reference evidence="2" key="1">
    <citation type="journal article" date="2019" name="Sci. Rep.">
        <title>Draft genome of Tanacetum cinerariifolium, the natural source of mosquito coil.</title>
        <authorList>
            <person name="Yamashiro T."/>
            <person name="Shiraishi A."/>
            <person name="Satake H."/>
            <person name="Nakayama K."/>
        </authorList>
    </citation>
    <scope>NUCLEOTIDE SEQUENCE</scope>
</reference>
<gene>
    <name evidence="2" type="ORF">Tci_853703</name>
</gene>
<sequence length="124" mass="13219">MPPGSPSHQPPPPPPPAGPSGTSGAPRASGSQVIPPPPPPPTSTNQDSPSTGLAAPSFAKTVATTEHQSCKGRRPALSISKMKAAYYPNTRLEQMVPGQFLIEEECKYDIAAMYGISHWWFQRQ</sequence>
<dbReference type="EMBL" id="BKCJ011081020">
    <property type="protein sequence ID" value="GFC81733.1"/>
    <property type="molecule type" value="Genomic_DNA"/>
</dbReference>
<dbReference type="SUPFAM" id="SSF101447">
    <property type="entry name" value="Formin homology 2 domain (FH2 domain)"/>
    <property type="match status" value="1"/>
</dbReference>